<comment type="caution">
    <text evidence="1">The sequence shown here is derived from an EMBL/GenBank/DDBJ whole genome shotgun (WGS) entry which is preliminary data.</text>
</comment>
<sequence>MTITEHGSYPPELSTEEEKYLLENVKDWSIAHGLAVRPAPSFVEPSNDPSGVLATTAPVTLFPSLFPRSCFEEGLAIQKAYNELYSAIARDEEWLKSIVEE</sequence>
<dbReference type="GO" id="GO:0004363">
    <property type="term" value="F:glutathione synthase activity"/>
    <property type="evidence" value="ECO:0007669"/>
    <property type="project" value="InterPro"/>
</dbReference>
<dbReference type="GO" id="GO:0005524">
    <property type="term" value="F:ATP binding"/>
    <property type="evidence" value="ECO:0007669"/>
    <property type="project" value="InterPro"/>
</dbReference>
<evidence type="ECO:0000313" key="1">
    <source>
        <dbReference type="EMBL" id="CAI6333460.1"/>
    </source>
</evidence>
<protein>
    <submittedName>
        <fullName evidence="1">Uncharacterized protein</fullName>
    </submittedName>
</protein>
<dbReference type="PANTHER" id="PTHR11130:SF0">
    <property type="entry name" value="GLUTATHIONE SYNTHETASE"/>
    <property type="match status" value="1"/>
</dbReference>
<dbReference type="PANTHER" id="PTHR11130">
    <property type="entry name" value="GLUTATHIONE SYNTHETASE"/>
    <property type="match status" value="1"/>
</dbReference>
<dbReference type="EMBL" id="CAOQHR010000004">
    <property type="protein sequence ID" value="CAI6333460.1"/>
    <property type="molecule type" value="Genomic_DNA"/>
</dbReference>
<dbReference type="InterPro" id="IPR014042">
    <property type="entry name" value="Glutathione_synthase_a-hlx"/>
</dbReference>
<dbReference type="GO" id="GO:0043295">
    <property type="term" value="F:glutathione binding"/>
    <property type="evidence" value="ECO:0007669"/>
    <property type="project" value="TreeGrafter"/>
</dbReference>
<evidence type="ECO:0000313" key="2">
    <source>
        <dbReference type="Proteomes" id="UP001152607"/>
    </source>
</evidence>
<proteinExistence type="predicted"/>
<gene>
    <name evidence="1" type="ORF">PDIGIT_LOCUS6499</name>
</gene>
<dbReference type="GO" id="GO:0005829">
    <property type="term" value="C:cytosol"/>
    <property type="evidence" value="ECO:0007669"/>
    <property type="project" value="TreeGrafter"/>
</dbReference>
<dbReference type="Gene3D" id="1.10.1080.10">
    <property type="entry name" value="Glutathione Synthetase, Chain A, domain 3"/>
    <property type="match status" value="1"/>
</dbReference>
<name>A0A9W4UCF8_9PLEO</name>
<accession>A0A9W4UCF8</accession>
<dbReference type="OrthoDB" id="2020073at2759"/>
<dbReference type="Pfam" id="PF03917">
    <property type="entry name" value="GSH_synth_ATP"/>
    <property type="match status" value="1"/>
</dbReference>
<dbReference type="Proteomes" id="UP001152607">
    <property type="component" value="Unassembled WGS sequence"/>
</dbReference>
<reference evidence="1" key="1">
    <citation type="submission" date="2023-01" db="EMBL/GenBank/DDBJ databases">
        <authorList>
            <person name="Van Ghelder C."/>
            <person name="Rancurel C."/>
        </authorList>
    </citation>
    <scope>NUCLEOTIDE SEQUENCE</scope>
    <source>
        <strain evidence="1">CNCM I-4278</strain>
    </source>
</reference>
<dbReference type="SUPFAM" id="SSF56059">
    <property type="entry name" value="Glutathione synthetase ATP-binding domain-like"/>
    <property type="match status" value="1"/>
</dbReference>
<organism evidence="1 2">
    <name type="scientific">Periconia digitata</name>
    <dbReference type="NCBI Taxonomy" id="1303443"/>
    <lineage>
        <taxon>Eukaryota</taxon>
        <taxon>Fungi</taxon>
        <taxon>Dikarya</taxon>
        <taxon>Ascomycota</taxon>
        <taxon>Pezizomycotina</taxon>
        <taxon>Dothideomycetes</taxon>
        <taxon>Pleosporomycetidae</taxon>
        <taxon>Pleosporales</taxon>
        <taxon>Massarineae</taxon>
        <taxon>Periconiaceae</taxon>
        <taxon>Periconia</taxon>
    </lineage>
</organism>
<dbReference type="Gene3D" id="3.30.1490.80">
    <property type="match status" value="1"/>
</dbReference>
<dbReference type="Gene3D" id="3.30.470.20">
    <property type="entry name" value="ATP-grasp fold, B domain"/>
    <property type="match status" value="1"/>
</dbReference>
<dbReference type="InterPro" id="IPR005615">
    <property type="entry name" value="Glutathione_synthase"/>
</dbReference>
<dbReference type="AlphaFoldDB" id="A0A9W4UCF8"/>
<dbReference type="InterPro" id="IPR014049">
    <property type="entry name" value="Glutathione_synthase_N_euk"/>
</dbReference>
<keyword evidence="2" id="KW-1185">Reference proteome</keyword>